<gene>
    <name evidence="2" type="ORF">ETD85_61020</name>
</gene>
<evidence type="ECO:0000256" key="1">
    <source>
        <dbReference type="SAM" id="Phobius"/>
    </source>
</evidence>
<keyword evidence="1" id="KW-1133">Transmembrane helix</keyword>
<organism evidence="2 3">
    <name type="scientific">Nonomuraea zeae</name>
    <dbReference type="NCBI Taxonomy" id="1642303"/>
    <lineage>
        <taxon>Bacteria</taxon>
        <taxon>Bacillati</taxon>
        <taxon>Actinomycetota</taxon>
        <taxon>Actinomycetes</taxon>
        <taxon>Streptosporangiales</taxon>
        <taxon>Streptosporangiaceae</taxon>
        <taxon>Nonomuraea</taxon>
    </lineage>
</organism>
<comment type="caution">
    <text evidence="2">The sequence shown here is derived from an EMBL/GenBank/DDBJ whole genome shotgun (WGS) entry which is preliminary data.</text>
</comment>
<reference evidence="2 3" key="1">
    <citation type="submission" date="2019-05" db="EMBL/GenBank/DDBJ databases">
        <title>Draft genome sequence of Nonomuraea zeae DSM 100528.</title>
        <authorList>
            <person name="Saricaoglu S."/>
            <person name="Isik K."/>
        </authorList>
    </citation>
    <scope>NUCLEOTIDE SEQUENCE [LARGE SCALE GENOMIC DNA]</scope>
    <source>
        <strain evidence="2 3">DSM 100528</strain>
    </source>
</reference>
<dbReference type="EMBL" id="VCKX01000555">
    <property type="protein sequence ID" value="TMR09882.1"/>
    <property type="molecule type" value="Genomic_DNA"/>
</dbReference>
<evidence type="ECO:0000313" key="2">
    <source>
        <dbReference type="EMBL" id="TMR09882.1"/>
    </source>
</evidence>
<name>A0A5S4F1Q0_9ACTN</name>
<proteinExistence type="predicted"/>
<sequence length="229" mass="25570">MSIDTISALLSAVGTVAAVVVALFLPGWQRAKLRPIVTLEFDRTSEDIAVHESPPWGSVWIRLRATNRPGRETARKVRVIVSKVEPEEGSVLPENTLALRELSWSEVRTGELDLPAGMQRRIDVAHVEKKRAAKRNLVTPWPDLGMGLAGWPQRYDGRDYLGEGAFRIKLTVAGENLDASEWEIRISFKKVGLSNKSSLARIRDAIEVSDPVLVSKETSLRRRRWLADG</sequence>
<dbReference type="AlphaFoldDB" id="A0A5S4F1Q0"/>
<dbReference type="OrthoDB" id="9830390at2"/>
<keyword evidence="1" id="KW-0812">Transmembrane</keyword>
<protein>
    <submittedName>
        <fullName evidence="2">Uncharacterized protein</fullName>
    </submittedName>
</protein>
<keyword evidence="1" id="KW-0472">Membrane</keyword>
<feature type="transmembrane region" description="Helical" evidence="1">
    <location>
        <begin position="6"/>
        <end position="25"/>
    </location>
</feature>
<evidence type="ECO:0000313" key="3">
    <source>
        <dbReference type="Proteomes" id="UP000306628"/>
    </source>
</evidence>
<keyword evidence="3" id="KW-1185">Reference proteome</keyword>
<dbReference type="Proteomes" id="UP000306628">
    <property type="component" value="Unassembled WGS sequence"/>
</dbReference>
<dbReference type="RefSeq" id="WP_138698891.1">
    <property type="nucleotide sequence ID" value="NZ_JBHSAZ010000016.1"/>
</dbReference>
<accession>A0A5S4F1Q0</accession>